<organism evidence="2 3">
    <name type="scientific">Vibrio ostreicida</name>
    <dbReference type="NCBI Taxonomy" id="526588"/>
    <lineage>
        <taxon>Bacteria</taxon>
        <taxon>Pseudomonadati</taxon>
        <taxon>Pseudomonadota</taxon>
        <taxon>Gammaproteobacteria</taxon>
        <taxon>Vibrionales</taxon>
        <taxon>Vibrionaceae</taxon>
        <taxon>Vibrio</taxon>
    </lineage>
</organism>
<gene>
    <name evidence="2" type="ORF">QWZ16_18100</name>
</gene>
<keyword evidence="3" id="KW-1185">Reference proteome</keyword>
<protein>
    <submittedName>
        <fullName evidence="2">Uncharacterized protein</fullName>
    </submittedName>
</protein>
<comment type="caution">
    <text evidence="2">The sequence shown here is derived from an EMBL/GenBank/DDBJ whole genome shotgun (WGS) entry which is preliminary data.</text>
</comment>
<evidence type="ECO:0000313" key="3">
    <source>
        <dbReference type="Proteomes" id="UP001238540"/>
    </source>
</evidence>
<dbReference type="RefSeq" id="WP_170882709.1">
    <property type="nucleotide sequence ID" value="NZ_JABEYA020000005.1"/>
</dbReference>
<sequence>MIPLESINIELSADLNVKQAAANTQMKALVERLCDAPKYHTLTKTDRLTLAKEGYAPDLTNNLVVTTQRGQNVASCESDRLVVGFTYAAFDPALYGNTDIYNALERVSNGCCCYCESFLMPVGAGEVGHFRPVSLLDVEISSESNSHTCSPYYLQAYEQSNLVYTCQACSTDHKAGRFPVMGERNAVDVNQEQPMLVNPYQENPRDYIRFNPQNCLAYPFDEACTFYQATQKKSSVEVEALIWQDPSYIPNQFTSSGELLTDGQTQQQYEDWRAHQQLGHHPTRGELTIDVIGLNRNALVLARLVMATSLMSSDEVSNKDTSPKSGGATPESIDTQCDTISYRSMAIDVLQTLKQASDTSPNSPLKKNANLTPTSLAMHKGEFRPSRVPKTMAVWLRSCLSYLVLESELKQTNKRRLVCLSAEDKVYGGTDTEKCVFLPIDWEMDIHNVIKVKSHRNLWEASFLELAQSHPHELISLFANNDVWVEGDYTPLA</sequence>
<feature type="region of interest" description="Disordered" evidence="1">
    <location>
        <begin position="312"/>
        <end position="334"/>
    </location>
</feature>
<evidence type="ECO:0000256" key="1">
    <source>
        <dbReference type="SAM" id="MobiDB-lite"/>
    </source>
</evidence>
<accession>A0ABT8BXU9</accession>
<name>A0ABT8BXU9_9VIBR</name>
<proteinExistence type="predicted"/>
<dbReference type="EMBL" id="JAUFQC010000027">
    <property type="protein sequence ID" value="MDN3611514.1"/>
    <property type="molecule type" value="Genomic_DNA"/>
</dbReference>
<evidence type="ECO:0000313" key="2">
    <source>
        <dbReference type="EMBL" id="MDN3611514.1"/>
    </source>
</evidence>
<dbReference type="Proteomes" id="UP001238540">
    <property type="component" value="Unassembled WGS sequence"/>
</dbReference>
<reference evidence="3" key="1">
    <citation type="journal article" date="2019" name="Int. J. Syst. Evol. Microbiol.">
        <title>The Global Catalogue of Microorganisms (GCM) 10K type strain sequencing project: providing services to taxonomists for standard genome sequencing and annotation.</title>
        <authorList>
            <consortium name="The Broad Institute Genomics Platform"/>
            <consortium name="The Broad Institute Genome Sequencing Center for Infectious Disease"/>
            <person name="Wu L."/>
            <person name="Ma J."/>
        </authorList>
    </citation>
    <scope>NUCLEOTIDE SEQUENCE [LARGE SCALE GENOMIC DNA]</scope>
    <source>
        <strain evidence="3">CECT 7398</strain>
    </source>
</reference>